<dbReference type="Gene3D" id="1.20.1260.10">
    <property type="match status" value="1"/>
</dbReference>
<feature type="signal peptide" evidence="2">
    <location>
        <begin position="1"/>
        <end position="30"/>
    </location>
</feature>
<evidence type="ECO:0000313" key="5">
    <source>
        <dbReference type="Proteomes" id="UP000637980"/>
    </source>
</evidence>
<dbReference type="InterPro" id="IPR005183">
    <property type="entry name" value="DUF305_CopM-like"/>
</dbReference>
<name>A0ABQ3EHP0_9HYPH</name>
<feature type="chain" id="PRO_5046814258" description="DUF305 domain-containing protein" evidence="2">
    <location>
        <begin position="31"/>
        <end position="246"/>
    </location>
</feature>
<keyword evidence="2" id="KW-0732">Signal</keyword>
<dbReference type="Pfam" id="PF03713">
    <property type="entry name" value="DUF305"/>
    <property type="match status" value="1"/>
</dbReference>
<dbReference type="PANTHER" id="PTHR36933:SF1">
    <property type="entry name" value="SLL0788 PROTEIN"/>
    <property type="match status" value="1"/>
</dbReference>
<sequence>MFYKNFRNTLVKATALSAVCVLLGLSPVIAQDGDGASHDTAASPDMSEQERQYLQGTNAAMDKMMADMHVPPTGDIDRDFVLMMIPHHQGAIEMAELLLRYGNNQKLKYIAQEIVITQQQEIGAMLLAIGEPLPDTAAPTSPPPEPSGSGTSAMPSPKPSEDNAGGGMMNNGMMPMAPGGSDDGGMMNNGMMPMSPGGSNEGGMMMPSSPDNSTNGGMMPMAPDGTMNDGATNDETTTSPTAPTQN</sequence>
<feature type="domain" description="DUF305" evidence="3">
    <location>
        <begin position="47"/>
        <end position="125"/>
    </location>
</feature>
<evidence type="ECO:0000256" key="2">
    <source>
        <dbReference type="SAM" id="SignalP"/>
    </source>
</evidence>
<keyword evidence="5" id="KW-1185">Reference proteome</keyword>
<dbReference type="InterPro" id="IPR012347">
    <property type="entry name" value="Ferritin-like"/>
</dbReference>
<accession>A0ABQ3EHP0</accession>
<reference evidence="5" key="1">
    <citation type="journal article" date="2019" name="Int. J. Syst. Evol. Microbiol.">
        <title>The Global Catalogue of Microorganisms (GCM) 10K type strain sequencing project: providing services to taxonomists for standard genome sequencing and annotation.</title>
        <authorList>
            <consortium name="The Broad Institute Genomics Platform"/>
            <consortium name="The Broad Institute Genome Sequencing Center for Infectious Disease"/>
            <person name="Wu L."/>
            <person name="Ma J."/>
        </authorList>
    </citation>
    <scope>NUCLEOTIDE SEQUENCE [LARGE SCALE GENOMIC DNA]</scope>
    <source>
        <strain evidence="5">KCTC 12861</strain>
    </source>
</reference>
<feature type="compositionally biased region" description="Polar residues" evidence="1">
    <location>
        <begin position="229"/>
        <end position="246"/>
    </location>
</feature>
<proteinExistence type="predicted"/>
<evidence type="ECO:0000259" key="3">
    <source>
        <dbReference type="Pfam" id="PF03713"/>
    </source>
</evidence>
<gene>
    <name evidence="4" type="ORF">GCM10007094_31430</name>
</gene>
<protein>
    <recommendedName>
        <fullName evidence="3">DUF305 domain-containing protein</fullName>
    </recommendedName>
</protein>
<dbReference type="Proteomes" id="UP000637980">
    <property type="component" value="Unassembled WGS sequence"/>
</dbReference>
<organism evidence="4 5">
    <name type="scientific">Pseudovibrio japonicus</name>
    <dbReference type="NCBI Taxonomy" id="366534"/>
    <lineage>
        <taxon>Bacteria</taxon>
        <taxon>Pseudomonadati</taxon>
        <taxon>Pseudomonadota</taxon>
        <taxon>Alphaproteobacteria</taxon>
        <taxon>Hyphomicrobiales</taxon>
        <taxon>Stappiaceae</taxon>
        <taxon>Pseudovibrio</taxon>
    </lineage>
</organism>
<evidence type="ECO:0000313" key="4">
    <source>
        <dbReference type="EMBL" id="GHB39884.1"/>
    </source>
</evidence>
<feature type="region of interest" description="Disordered" evidence="1">
    <location>
        <begin position="133"/>
        <end position="246"/>
    </location>
</feature>
<feature type="compositionally biased region" description="Low complexity" evidence="1">
    <location>
        <begin position="170"/>
        <end position="210"/>
    </location>
</feature>
<dbReference type="EMBL" id="BMXE01000006">
    <property type="protein sequence ID" value="GHB39884.1"/>
    <property type="molecule type" value="Genomic_DNA"/>
</dbReference>
<dbReference type="PANTHER" id="PTHR36933">
    <property type="entry name" value="SLL0788 PROTEIN"/>
    <property type="match status" value="1"/>
</dbReference>
<comment type="caution">
    <text evidence="4">The sequence shown here is derived from an EMBL/GenBank/DDBJ whole genome shotgun (WGS) entry which is preliminary data.</text>
</comment>
<evidence type="ECO:0000256" key="1">
    <source>
        <dbReference type="SAM" id="MobiDB-lite"/>
    </source>
</evidence>